<feature type="region of interest" description="Disordered" evidence="1">
    <location>
        <begin position="23"/>
        <end position="49"/>
    </location>
</feature>
<name>A0A1E7FT74_9STRA</name>
<dbReference type="AlphaFoldDB" id="A0A1E7FT74"/>
<reference evidence="2 3" key="1">
    <citation type="submission" date="2016-09" db="EMBL/GenBank/DDBJ databases">
        <title>Extensive genetic diversity and differential bi-allelic expression allows diatom success in the polar Southern Ocean.</title>
        <authorList>
            <consortium name="DOE Joint Genome Institute"/>
            <person name="Mock T."/>
            <person name="Otillar R.P."/>
            <person name="Strauss J."/>
            <person name="Dupont C."/>
            <person name="Frickenhaus S."/>
            <person name="Maumus F."/>
            <person name="Mcmullan M."/>
            <person name="Sanges R."/>
            <person name="Schmutz J."/>
            <person name="Toseland A."/>
            <person name="Valas R."/>
            <person name="Veluchamy A."/>
            <person name="Ward B.J."/>
            <person name="Allen A."/>
            <person name="Barry K."/>
            <person name="Falciatore A."/>
            <person name="Ferrante M."/>
            <person name="Fortunato A.E."/>
            <person name="Gloeckner G."/>
            <person name="Gruber A."/>
            <person name="Hipkin R."/>
            <person name="Janech M."/>
            <person name="Kroth P."/>
            <person name="Leese F."/>
            <person name="Lindquist E."/>
            <person name="Lyon B.R."/>
            <person name="Martin J."/>
            <person name="Mayer C."/>
            <person name="Parker M."/>
            <person name="Quesneville H."/>
            <person name="Raymond J."/>
            <person name="Uhlig C."/>
            <person name="Valentin K.U."/>
            <person name="Worden A.Z."/>
            <person name="Armbrust E.V."/>
            <person name="Bowler C."/>
            <person name="Green B."/>
            <person name="Moulton V."/>
            <person name="Van Oosterhout C."/>
            <person name="Grigoriev I."/>
        </authorList>
    </citation>
    <scope>NUCLEOTIDE SEQUENCE [LARGE SCALE GENOMIC DNA]</scope>
    <source>
        <strain evidence="2 3">CCMP1102</strain>
    </source>
</reference>
<evidence type="ECO:0000256" key="1">
    <source>
        <dbReference type="SAM" id="MobiDB-lite"/>
    </source>
</evidence>
<proteinExistence type="predicted"/>
<dbReference type="Gene3D" id="3.40.50.11350">
    <property type="match status" value="1"/>
</dbReference>
<gene>
    <name evidence="2" type="ORF">FRACYDRAFT_181416</name>
</gene>
<dbReference type="GO" id="GO:0006487">
    <property type="term" value="P:protein N-linked glycosylation"/>
    <property type="evidence" value="ECO:0007669"/>
    <property type="project" value="TreeGrafter"/>
</dbReference>
<keyword evidence="3" id="KW-1185">Reference proteome</keyword>
<sequence length="417" mass="47246">MTLKSHNADRNYRLRFFQTSNNSSSYSNINSDSNPHENRSRKMKNHNNTCTTCTTNNNPSRNNKMHHLRYDWTNLTPSLDMTKHIIQYQSNCSLPMSTFTYRNRFGLGSDLHVYSQALCNGIKSNRRIRTIGNWTFMDQSHSSSSSSSKKGSRNMLGSPMRCYFASSELNCPGDVEYAIDNPGFDNNHSLSKPNGNVVSTNSDCLSGLVLPSSEKEKDNDVVGQQKLFQVAVIESLFTRLTPLVVDEAERQLNLIFGGKEKVPKDLITVHVRWGKEKVNITEYIDAVYQILEKRNEKQIMNGGVIKEEVNIFLATEDPKAVVEFRNVLPIGWNLFVDQFLVDTNSHRIDDYNGMSKMTQTLHGKTGLLAMGSLLVAMEANDFVLTTASNWSRLMDELRLSIINPRCGNCTSMIDLRQ</sequence>
<dbReference type="InParanoid" id="A0A1E7FT74"/>
<dbReference type="EMBL" id="KV784354">
    <property type="protein sequence ID" value="OEU21317.1"/>
    <property type="molecule type" value="Genomic_DNA"/>
</dbReference>
<feature type="compositionally biased region" description="Low complexity" evidence="1">
    <location>
        <begin position="23"/>
        <end position="33"/>
    </location>
</feature>
<dbReference type="PANTHER" id="PTHR13132:SF29">
    <property type="entry name" value="ALPHA-(1,6)-FUCOSYLTRANSFERASE"/>
    <property type="match status" value="1"/>
</dbReference>
<dbReference type="KEGG" id="fcy:FRACYDRAFT_181416"/>
<evidence type="ECO:0000313" key="3">
    <source>
        <dbReference type="Proteomes" id="UP000095751"/>
    </source>
</evidence>
<dbReference type="GO" id="GO:0046921">
    <property type="term" value="F:alpha-(1-&gt;6)-fucosyltransferase activity"/>
    <property type="evidence" value="ECO:0007669"/>
    <property type="project" value="TreeGrafter"/>
</dbReference>
<dbReference type="OrthoDB" id="46632at2759"/>
<dbReference type="Proteomes" id="UP000095751">
    <property type="component" value="Unassembled WGS sequence"/>
</dbReference>
<accession>A0A1E7FT74</accession>
<evidence type="ECO:0000313" key="2">
    <source>
        <dbReference type="EMBL" id="OEU21317.1"/>
    </source>
</evidence>
<dbReference type="PANTHER" id="PTHR13132">
    <property type="entry name" value="ALPHA- 1,6 -FUCOSYLTRANSFERASE"/>
    <property type="match status" value="1"/>
</dbReference>
<organism evidence="2 3">
    <name type="scientific">Fragilariopsis cylindrus CCMP1102</name>
    <dbReference type="NCBI Taxonomy" id="635003"/>
    <lineage>
        <taxon>Eukaryota</taxon>
        <taxon>Sar</taxon>
        <taxon>Stramenopiles</taxon>
        <taxon>Ochrophyta</taxon>
        <taxon>Bacillariophyta</taxon>
        <taxon>Bacillariophyceae</taxon>
        <taxon>Bacillariophycidae</taxon>
        <taxon>Bacillariales</taxon>
        <taxon>Bacillariaceae</taxon>
        <taxon>Fragilariopsis</taxon>
    </lineage>
</organism>
<protein>
    <submittedName>
        <fullName evidence="2">Uncharacterized protein</fullName>
    </submittedName>
</protein>